<accession>A0A6C0BRA0</accession>
<dbReference type="AlphaFoldDB" id="A0A6C0BRA0"/>
<feature type="compositionally biased region" description="Low complexity" evidence="1">
    <location>
        <begin position="68"/>
        <end position="81"/>
    </location>
</feature>
<evidence type="ECO:0000256" key="1">
    <source>
        <dbReference type="SAM" id="MobiDB-lite"/>
    </source>
</evidence>
<evidence type="ECO:0000313" key="2">
    <source>
        <dbReference type="EMBL" id="QHS94089.1"/>
    </source>
</evidence>
<dbReference type="EMBL" id="MN739216">
    <property type="protein sequence ID" value="QHS94089.1"/>
    <property type="molecule type" value="Genomic_DNA"/>
</dbReference>
<proteinExistence type="predicted"/>
<feature type="compositionally biased region" description="Basic and acidic residues" evidence="1">
    <location>
        <begin position="45"/>
        <end position="64"/>
    </location>
</feature>
<name>A0A6C0BRA0_9ZZZZ</name>
<feature type="region of interest" description="Disordered" evidence="1">
    <location>
        <begin position="39"/>
        <end position="82"/>
    </location>
</feature>
<organism evidence="2">
    <name type="scientific">viral metagenome</name>
    <dbReference type="NCBI Taxonomy" id="1070528"/>
    <lineage>
        <taxon>unclassified sequences</taxon>
        <taxon>metagenomes</taxon>
        <taxon>organismal metagenomes</taxon>
    </lineage>
</organism>
<protein>
    <submittedName>
        <fullName evidence="2">Uncharacterized protein</fullName>
    </submittedName>
</protein>
<reference evidence="2" key="1">
    <citation type="journal article" date="2020" name="Nature">
        <title>Giant virus diversity and host interactions through global metagenomics.</title>
        <authorList>
            <person name="Schulz F."/>
            <person name="Roux S."/>
            <person name="Paez-Espino D."/>
            <person name="Jungbluth S."/>
            <person name="Walsh D.A."/>
            <person name="Denef V.J."/>
            <person name="McMahon K.D."/>
            <person name="Konstantinidis K.T."/>
            <person name="Eloe-Fadrosh E.A."/>
            <person name="Kyrpides N.C."/>
            <person name="Woyke T."/>
        </authorList>
    </citation>
    <scope>NUCLEOTIDE SEQUENCE</scope>
    <source>
        <strain evidence="2">GVMAG-M-3300018416-26</strain>
    </source>
</reference>
<sequence>MSMYAIVLFFIFAGILSVKDKLIKNDSITTESFEEDEMIEDNTIDNEKKVEAGKDKTSNNEKKNTSPNDTTLNNSESNSTNKLIKVTTNSPDMKYCDPEIINDIKKNFSKKVDNMKNKLNDDISVFKRIIESDISEMFIVKTKNELTIKEGVDPVVMYKDDEDDEDDEDEDEITEKFTQEEYDGITSPYCLNCREF</sequence>